<evidence type="ECO:0000313" key="3">
    <source>
        <dbReference type="Proteomes" id="UP001608902"/>
    </source>
</evidence>
<evidence type="ECO:0000313" key="2">
    <source>
        <dbReference type="EMBL" id="MFH4980689.1"/>
    </source>
</evidence>
<accession>A0ABD6ETR7</accession>
<dbReference type="AlphaFoldDB" id="A0ABD6ETR7"/>
<dbReference type="InterPro" id="IPR001315">
    <property type="entry name" value="CARD"/>
</dbReference>
<dbReference type="InterPro" id="IPR011029">
    <property type="entry name" value="DEATH-like_dom_sf"/>
</dbReference>
<reference evidence="2 3" key="1">
    <citation type="submission" date="2024-08" db="EMBL/GenBank/DDBJ databases">
        <title>Gnathostoma spinigerum genome.</title>
        <authorList>
            <person name="Gonzalez-Bertolin B."/>
            <person name="Monzon S."/>
            <person name="Zaballos A."/>
            <person name="Jimenez P."/>
            <person name="Dekumyoy P."/>
            <person name="Varona S."/>
            <person name="Cuesta I."/>
            <person name="Sumanam S."/>
            <person name="Adisakwattana P."/>
            <person name="Gasser R.B."/>
            <person name="Hernandez-Gonzalez A."/>
            <person name="Young N.D."/>
            <person name="Perteguer M.J."/>
        </authorList>
    </citation>
    <scope>NUCLEOTIDE SEQUENCE [LARGE SCALE GENOMIC DNA]</scope>
    <source>
        <strain evidence="2">AL3</strain>
        <tissue evidence="2">Liver</tissue>
    </source>
</reference>
<evidence type="ECO:0000259" key="1">
    <source>
        <dbReference type="Pfam" id="PF00619"/>
    </source>
</evidence>
<comment type="caution">
    <text evidence="2">The sequence shown here is derived from an EMBL/GenBank/DDBJ whole genome shotgun (WGS) entry which is preliminary data.</text>
</comment>
<dbReference type="Proteomes" id="UP001608902">
    <property type="component" value="Unassembled WGS sequence"/>
</dbReference>
<dbReference type="Gene3D" id="1.10.533.10">
    <property type="entry name" value="Death Domain, Fas"/>
    <property type="match status" value="1"/>
</dbReference>
<dbReference type="EMBL" id="JBGFUD010005933">
    <property type="protein sequence ID" value="MFH4980689.1"/>
    <property type="molecule type" value="Genomic_DNA"/>
</dbReference>
<protein>
    <recommendedName>
        <fullName evidence="1">CARD domain-containing protein</fullName>
    </recommendedName>
</protein>
<dbReference type="SUPFAM" id="SSF47986">
    <property type="entry name" value="DEATH domain"/>
    <property type="match status" value="1"/>
</dbReference>
<gene>
    <name evidence="2" type="ORF">AB6A40_007398</name>
</gene>
<feature type="domain" description="CARD" evidence="1">
    <location>
        <begin position="25"/>
        <end position="99"/>
    </location>
</feature>
<name>A0ABD6ETR7_9BILA</name>
<proteinExistence type="predicted"/>
<organism evidence="2 3">
    <name type="scientific">Gnathostoma spinigerum</name>
    <dbReference type="NCBI Taxonomy" id="75299"/>
    <lineage>
        <taxon>Eukaryota</taxon>
        <taxon>Metazoa</taxon>
        <taxon>Ecdysozoa</taxon>
        <taxon>Nematoda</taxon>
        <taxon>Chromadorea</taxon>
        <taxon>Rhabditida</taxon>
        <taxon>Spirurina</taxon>
        <taxon>Gnathostomatomorpha</taxon>
        <taxon>Gnathostomatoidea</taxon>
        <taxon>Gnathostomatidae</taxon>
        <taxon>Gnathostoma</taxon>
    </lineage>
</organism>
<keyword evidence="3" id="KW-1185">Reference proteome</keyword>
<dbReference type="CDD" id="cd01671">
    <property type="entry name" value="CARD"/>
    <property type="match status" value="1"/>
</dbReference>
<sequence length="112" mass="12505">MTSVKDQPRSLADIRLQQGNSLDRLRTRLADLNMRDLVPLLVARHVMQTHEMSKVYSQNSGEDQVDALISILKTKNHWLGPMTDALIRNGQAALAEELMSTCSISNIKSDTS</sequence>
<dbReference type="Pfam" id="PF00619">
    <property type="entry name" value="CARD"/>
    <property type="match status" value="1"/>
</dbReference>